<evidence type="ECO:0000259" key="2">
    <source>
        <dbReference type="Pfam" id="PF04149"/>
    </source>
</evidence>
<gene>
    <name evidence="3" type="ORF">OG863_29310</name>
</gene>
<organism evidence="3 4">
    <name type="scientific">Streptomyces decoyicus</name>
    <dbReference type="NCBI Taxonomy" id="249567"/>
    <lineage>
        <taxon>Bacteria</taxon>
        <taxon>Bacillati</taxon>
        <taxon>Actinomycetota</taxon>
        <taxon>Actinomycetes</taxon>
        <taxon>Kitasatosporales</taxon>
        <taxon>Streptomycetaceae</taxon>
        <taxon>Streptomyces</taxon>
    </lineage>
</organism>
<proteinExistence type="predicted"/>
<keyword evidence="4" id="KW-1185">Reference proteome</keyword>
<sequence length="67" mass="7184">MRHTTELSAARWRKSSYSNTNGGSCVEVADDFPGLVPVRDSKNPHGPALLIPAAAWTAFVASLKDQS</sequence>
<evidence type="ECO:0000313" key="4">
    <source>
        <dbReference type="Proteomes" id="UP001344251"/>
    </source>
</evidence>
<dbReference type="EMBL" id="CP109106">
    <property type="protein sequence ID" value="WSB71716.1"/>
    <property type="molecule type" value="Genomic_DNA"/>
</dbReference>
<evidence type="ECO:0000313" key="3">
    <source>
        <dbReference type="EMBL" id="WSB71716.1"/>
    </source>
</evidence>
<feature type="region of interest" description="Disordered" evidence="1">
    <location>
        <begin position="1"/>
        <end position="20"/>
    </location>
</feature>
<dbReference type="Proteomes" id="UP001344251">
    <property type="component" value="Chromosome"/>
</dbReference>
<dbReference type="Pfam" id="PF04149">
    <property type="entry name" value="DUF397"/>
    <property type="match status" value="1"/>
</dbReference>
<protein>
    <submittedName>
        <fullName evidence="3">DUF397 domain-containing protein</fullName>
    </submittedName>
</protein>
<dbReference type="RefSeq" id="WP_326621370.1">
    <property type="nucleotide sequence ID" value="NZ_CP109106.1"/>
</dbReference>
<name>A0ABZ1FMP7_9ACTN</name>
<evidence type="ECO:0000256" key="1">
    <source>
        <dbReference type="SAM" id="MobiDB-lite"/>
    </source>
</evidence>
<accession>A0ABZ1FMP7</accession>
<feature type="domain" description="DUF397" evidence="2">
    <location>
        <begin position="10"/>
        <end position="64"/>
    </location>
</feature>
<dbReference type="InterPro" id="IPR007278">
    <property type="entry name" value="DUF397"/>
</dbReference>
<reference evidence="3 4" key="1">
    <citation type="submission" date="2022-10" db="EMBL/GenBank/DDBJ databases">
        <title>The complete genomes of actinobacterial strains from the NBC collection.</title>
        <authorList>
            <person name="Joergensen T.S."/>
            <person name="Alvarez Arevalo M."/>
            <person name="Sterndorff E.B."/>
            <person name="Faurdal D."/>
            <person name="Vuksanovic O."/>
            <person name="Mourched A.-S."/>
            <person name="Charusanti P."/>
            <person name="Shaw S."/>
            <person name="Blin K."/>
            <person name="Weber T."/>
        </authorList>
    </citation>
    <scope>NUCLEOTIDE SEQUENCE [LARGE SCALE GENOMIC DNA]</scope>
    <source>
        <strain evidence="3 4">NBC 01774</strain>
    </source>
</reference>